<dbReference type="AlphaFoldDB" id="A0A1M6HYR9"/>
<dbReference type="Pfam" id="PF01569">
    <property type="entry name" value="PAP2"/>
    <property type="match status" value="1"/>
</dbReference>
<dbReference type="STRING" id="192903.SAMN04488513_103245"/>
<keyword evidence="1" id="KW-0472">Membrane</keyword>
<organism evidence="3 4">
    <name type="scientific">Pseudozobellia thermophila</name>
    <dbReference type="NCBI Taxonomy" id="192903"/>
    <lineage>
        <taxon>Bacteria</taxon>
        <taxon>Pseudomonadati</taxon>
        <taxon>Bacteroidota</taxon>
        <taxon>Flavobacteriia</taxon>
        <taxon>Flavobacteriales</taxon>
        <taxon>Flavobacteriaceae</taxon>
        <taxon>Pseudozobellia</taxon>
    </lineage>
</organism>
<gene>
    <name evidence="3" type="ORF">SAMN04488513_103245</name>
</gene>
<feature type="domain" description="Phosphatidic acid phosphatase type 2/haloperoxidase" evidence="2">
    <location>
        <begin position="60"/>
        <end position="177"/>
    </location>
</feature>
<dbReference type="CDD" id="cd03395">
    <property type="entry name" value="PAP2_like_4"/>
    <property type="match status" value="1"/>
</dbReference>
<dbReference type="PANTHER" id="PTHR14969">
    <property type="entry name" value="SPHINGOSINE-1-PHOSPHATE PHOSPHOHYDROLASE"/>
    <property type="match status" value="1"/>
</dbReference>
<feature type="transmembrane region" description="Helical" evidence="1">
    <location>
        <begin position="59"/>
        <end position="78"/>
    </location>
</feature>
<evidence type="ECO:0000313" key="4">
    <source>
        <dbReference type="Proteomes" id="UP000184543"/>
    </source>
</evidence>
<dbReference type="Proteomes" id="UP000184543">
    <property type="component" value="Unassembled WGS sequence"/>
</dbReference>
<dbReference type="InterPro" id="IPR036938">
    <property type="entry name" value="PAP2/HPO_sf"/>
</dbReference>
<feature type="transmembrane region" description="Helical" evidence="1">
    <location>
        <begin position="136"/>
        <end position="156"/>
    </location>
</feature>
<evidence type="ECO:0000259" key="2">
    <source>
        <dbReference type="SMART" id="SM00014"/>
    </source>
</evidence>
<dbReference type="Gene3D" id="1.20.144.10">
    <property type="entry name" value="Phosphatidic acid phosphatase type 2/haloperoxidase"/>
    <property type="match status" value="2"/>
</dbReference>
<name>A0A1M6HYR9_9FLAO</name>
<dbReference type="SMART" id="SM00014">
    <property type="entry name" value="acidPPc"/>
    <property type="match status" value="1"/>
</dbReference>
<dbReference type="InterPro" id="IPR000326">
    <property type="entry name" value="PAP2/HPO"/>
</dbReference>
<protein>
    <submittedName>
        <fullName evidence="3">Undecaprenyl-diphosphatase</fullName>
    </submittedName>
</protein>
<accession>A0A1M6HYR9</accession>
<proteinExistence type="predicted"/>
<dbReference type="OrthoDB" id="9789113at2"/>
<dbReference type="RefSeq" id="WP_072993514.1">
    <property type="nucleotide sequence ID" value="NZ_FQYU01000003.1"/>
</dbReference>
<dbReference type="SUPFAM" id="SSF48317">
    <property type="entry name" value="Acid phosphatase/Vanadium-dependent haloperoxidase"/>
    <property type="match status" value="1"/>
</dbReference>
<keyword evidence="1" id="KW-1133">Transmembrane helix</keyword>
<feature type="transmembrane region" description="Helical" evidence="1">
    <location>
        <begin position="27"/>
        <end position="47"/>
    </location>
</feature>
<keyword evidence="4" id="KW-1185">Reference proteome</keyword>
<evidence type="ECO:0000256" key="1">
    <source>
        <dbReference type="SAM" id="Phobius"/>
    </source>
</evidence>
<dbReference type="EMBL" id="FQYU01000003">
    <property type="protein sequence ID" value="SHJ27293.1"/>
    <property type="molecule type" value="Genomic_DNA"/>
</dbReference>
<sequence>MWEGLIEYDKELFLYLNNLGTPAWDDFWMFVTNKFTAIPIYLTLLVLTYRYWGFKKTLLVVVTVALMILVTDQLSNFFKYGVQRLRPCYDPELDGLVRLVKNSCGGKFGYFSAHAANNFAVTLFFTFLLKPKLRHIGIFLVFWAFLVSYSRIYIGVHFPLDVVSGALIGLVFSWLFTKLAIFAVDKIPL</sequence>
<evidence type="ECO:0000313" key="3">
    <source>
        <dbReference type="EMBL" id="SHJ27293.1"/>
    </source>
</evidence>
<feature type="transmembrane region" description="Helical" evidence="1">
    <location>
        <begin position="108"/>
        <end position="129"/>
    </location>
</feature>
<keyword evidence="1" id="KW-0812">Transmembrane</keyword>
<reference evidence="4" key="1">
    <citation type="submission" date="2016-11" db="EMBL/GenBank/DDBJ databases">
        <authorList>
            <person name="Varghese N."/>
            <person name="Submissions S."/>
        </authorList>
    </citation>
    <scope>NUCLEOTIDE SEQUENCE [LARGE SCALE GENOMIC DNA]</scope>
    <source>
        <strain evidence="4">DSM 19858</strain>
    </source>
</reference>
<feature type="transmembrane region" description="Helical" evidence="1">
    <location>
        <begin position="162"/>
        <end position="184"/>
    </location>
</feature>
<dbReference type="PANTHER" id="PTHR14969:SF13">
    <property type="entry name" value="AT30094P"/>
    <property type="match status" value="1"/>
</dbReference>